<gene>
    <name evidence="5" type="ORF">HNQ36_005288</name>
</gene>
<feature type="domain" description="CBS" evidence="4">
    <location>
        <begin position="94"/>
        <end position="153"/>
    </location>
</feature>
<dbReference type="AlphaFoldDB" id="A0A840N9J6"/>
<protein>
    <submittedName>
        <fullName evidence="5">CBS domain-containing protein</fullName>
    </submittedName>
</protein>
<dbReference type="Gene3D" id="3.30.1340.30">
    <property type="match status" value="1"/>
</dbReference>
<dbReference type="InterPro" id="IPR051257">
    <property type="entry name" value="Diverse_CBS-Domain"/>
</dbReference>
<sequence length="247" mass="27693">MKAHHIMTHHVITIDPDATLADAARLMLANHFSGLPVVDAKGELVGIVTERDFLRRQELDTQRKRPRWLEFILGPGRMAEDYVKTAGRKVREVMTRNLYTATEETLLADIVVLMEKNHIKRVPIMRGNKIVGMVSRQNFVQAVSSLSRGLPDPTLDDTSLRNRILATVEDHHWAPIGINAIVRNGVVDLCGVITDEHVRQAIIVATENVPGVERVHDHLVWVDPMSGIYLLSPEEEMENPSVQAKAS</sequence>
<organism evidence="5 6">
    <name type="scientific">Afipia massiliensis</name>
    <dbReference type="NCBI Taxonomy" id="211460"/>
    <lineage>
        <taxon>Bacteria</taxon>
        <taxon>Pseudomonadati</taxon>
        <taxon>Pseudomonadota</taxon>
        <taxon>Alphaproteobacteria</taxon>
        <taxon>Hyphomicrobiales</taxon>
        <taxon>Nitrobacteraceae</taxon>
        <taxon>Afipia</taxon>
    </lineage>
</organism>
<evidence type="ECO:0000259" key="4">
    <source>
        <dbReference type="PROSITE" id="PS51371"/>
    </source>
</evidence>
<dbReference type="InterPro" id="IPR017080">
    <property type="entry name" value="UCP036990_CBS_BON"/>
</dbReference>
<dbReference type="CDD" id="cd04586">
    <property type="entry name" value="CBS_pair_BON_assoc"/>
    <property type="match status" value="1"/>
</dbReference>
<evidence type="ECO:0000313" key="6">
    <source>
        <dbReference type="Proteomes" id="UP000521227"/>
    </source>
</evidence>
<dbReference type="SMART" id="SM00116">
    <property type="entry name" value="CBS"/>
    <property type="match status" value="2"/>
</dbReference>
<feature type="domain" description="BON" evidence="3">
    <location>
        <begin position="156"/>
        <end position="223"/>
    </location>
</feature>
<evidence type="ECO:0000256" key="1">
    <source>
        <dbReference type="ARBA" id="ARBA00023122"/>
    </source>
</evidence>
<dbReference type="Pfam" id="PF00571">
    <property type="entry name" value="CBS"/>
    <property type="match status" value="2"/>
</dbReference>
<dbReference type="RefSeq" id="WP_184090714.1">
    <property type="nucleotide sequence ID" value="NZ_JACHIJ010000014.1"/>
</dbReference>
<feature type="domain" description="CBS" evidence="4">
    <location>
        <begin position="7"/>
        <end position="65"/>
    </location>
</feature>
<evidence type="ECO:0000256" key="2">
    <source>
        <dbReference type="PROSITE-ProRule" id="PRU00703"/>
    </source>
</evidence>
<comment type="caution">
    <text evidence="5">The sequence shown here is derived from an EMBL/GenBank/DDBJ whole genome shotgun (WGS) entry which is preliminary data.</text>
</comment>
<dbReference type="Pfam" id="PF04972">
    <property type="entry name" value="BON"/>
    <property type="match status" value="1"/>
</dbReference>
<keyword evidence="1 2" id="KW-0129">CBS domain</keyword>
<evidence type="ECO:0000313" key="5">
    <source>
        <dbReference type="EMBL" id="MBB5055277.1"/>
    </source>
</evidence>
<accession>A0A840N9J6</accession>
<reference evidence="5 6" key="1">
    <citation type="submission" date="2020-08" db="EMBL/GenBank/DDBJ databases">
        <title>Genomic Encyclopedia of Type Strains, Phase IV (KMG-IV): sequencing the most valuable type-strain genomes for metagenomic binning, comparative biology and taxonomic classification.</title>
        <authorList>
            <person name="Goeker M."/>
        </authorList>
    </citation>
    <scope>NUCLEOTIDE SEQUENCE [LARGE SCALE GENOMIC DNA]</scope>
    <source>
        <strain evidence="5 6">DSM 17498</strain>
    </source>
</reference>
<dbReference type="InterPro" id="IPR000644">
    <property type="entry name" value="CBS_dom"/>
</dbReference>
<dbReference type="InterPro" id="IPR007055">
    <property type="entry name" value="BON_dom"/>
</dbReference>
<dbReference type="EMBL" id="JACHIJ010000014">
    <property type="protein sequence ID" value="MBB5055277.1"/>
    <property type="molecule type" value="Genomic_DNA"/>
</dbReference>
<dbReference type="InterPro" id="IPR046342">
    <property type="entry name" value="CBS_dom_sf"/>
</dbReference>
<dbReference type="PANTHER" id="PTHR43080">
    <property type="entry name" value="CBS DOMAIN-CONTAINING PROTEIN CBSX3, MITOCHONDRIAL"/>
    <property type="match status" value="1"/>
</dbReference>
<dbReference type="PIRSF" id="PIRSF036990">
    <property type="entry name" value="UCP036990_CBS_BON"/>
    <property type="match status" value="1"/>
</dbReference>
<dbReference type="Gene3D" id="3.10.580.10">
    <property type="entry name" value="CBS-domain"/>
    <property type="match status" value="1"/>
</dbReference>
<name>A0A840N9J6_9BRAD</name>
<dbReference type="SUPFAM" id="SSF54631">
    <property type="entry name" value="CBS-domain pair"/>
    <property type="match status" value="1"/>
</dbReference>
<proteinExistence type="predicted"/>
<dbReference type="PANTHER" id="PTHR43080:SF26">
    <property type="entry name" value="REGULATORY PROTEIN"/>
    <property type="match status" value="1"/>
</dbReference>
<dbReference type="PROSITE" id="PS50914">
    <property type="entry name" value="BON"/>
    <property type="match status" value="1"/>
</dbReference>
<dbReference type="PROSITE" id="PS51371">
    <property type="entry name" value="CBS"/>
    <property type="match status" value="2"/>
</dbReference>
<evidence type="ECO:0000259" key="3">
    <source>
        <dbReference type="PROSITE" id="PS50914"/>
    </source>
</evidence>
<dbReference type="Proteomes" id="UP000521227">
    <property type="component" value="Unassembled WGS sequence"/>
</dbReference>